<dbReference type="Proteomes" id="UP000596661">
    <property type="component" value="Unassembled WGS sequence"/>
</dbReference>
<keyword evidence="2" id="KW-1185">Reference proteome</keyword>
<reference evidence="1" key="1">
    <citation type="submission" date="2021-03" db="UniProtKB">
        <authorList>
            <consortium name="EnsemblPlants"/>
        </authorList>
    </citation>
    <scope>IDENTIFICATION</scope>
</reference>
<dbReference type="EMBL" id="UZAU01000821">
    <property type="status" value="NOT_ANNOTATED_CDS"/>
    <property type="molecule type" value="Genomic_DNA"/>
</dbReference>
<organism evidence="1 2">
    <name type="scientific">Cannabis sativa</name>
    <name type="common">Hemp</name>
    <name type="synonym">Marijuana</name>
    <dbReference type="NCBI Taxonomy" id="3483"/>
    <lineage>
        <taxon>Eukaryota</taxon>
        <taxon>Viridiplantae</taxon>
        <taxon>Streptophyta</taxon>
        <taxon>Embryophyta</taxon>
        <taxon>Tracheophyta</taxon>
        <taxon>Spermatophyta</taxon>
        <taxon>Magnoliopsida</taxon>
        <taxon>eudicotyledons</taxon>
        <taxon>Gunneridae</taxon>
        <taxon>Pentapetalae</taxon>
        <taxon>rosids</taxon>
        <taxon>fabids</taxon>
        <taxon>Rosales</taxon>
        <taxon>Cannabaceae</taxon>
        <taxon>Cannabis</taxon>
    </lineage>
</organism>
<proteinExistence type="predicted"/>
<dbReference type="AlphaFoldDB" id="A0A803QJR1"/>
<dbReference type="EnsemblPlants" id="evm.model.10.1442">
    <property type="protein sequence ID" value="cds.evm.model.10.1442"/>
    <property type="gene ID" value="evm.TU.10.1442"/>
</dbReference>
<name>A0A803QJR1_CANSA</name>
<protein>
    <submittedName>
        <fullName evidence="1">Uncharacterized protein</fullName>
    </submittedName>
</protein>
<dbReference type="Gramene" id="evm.model.10.1442">
    <property type="protein sequence ID" value="cds.evm.model.10.1442"/>
    <property type="gene ID" value="evm.TU.10.1442"/>
</dbReference>
<sequence>MSKEQTFVCKKKMGNRRSRMIDRNAPEQMILSFRRDYGRKTFCNEEKQIVREGVPLPDSSGGRNGREKVIVDTEFKINRGDTVKNKRNKIYRETQVGRNMPNKIPFNFIESLFYVQRKSSPTNFAILPIINGINDLISNDNVIENDSIIKKNSLIVGNKIIKNLFQSVGNGLGNNFIDSRAEANRSQISNFGSIIFFRDEDKKSLVDGI</sequence>
<evidence type="ECO:0000313" key="2">
    <source>
        <dbReference type="Proteomes" id="UP000596661"/>
    </source>
</evidence>
<evidence type="ECO:0000313" key="1">
    <source>
        <dbReference type="EnsemblPlants" id="cds.evm.model.10.1442"/>
    </source>
</evidence>
<accession>A0A803QJR1</accession>